<comment type="caution">
    <text evidence="1">The sequence shown here is derived from an EMBL/GenBank/DDBJ whole genome shotgun (WGS) entry which is preliminary data.</text>
</comment>
<evidence type="ECO:0000313" key="2">
    <source>
        <dbReference type="Proteomes" id="UP000449547"/>
    </source>
</evidence>
<protein>
    <submittedName>
        <fullName evidence="1">Uncharacterized protein</fullName>
    </submittedName>
</protein>
<dbReference type="Proteomes" id="UP000449547">
    <property type="component" value="Unassembled WGS sequence"/>
</dbReference>
<proteinExistence type="predicted"/>
<dbReference type="VEuPathDB" id="FungiDB:DIURU_004377"/>
<name>A0A642UHW7_DIURU</name>
<dbReference type="EMBL" id="SWFT01000124">
    <property type="protein sequence ID" value="KAA8899355.1"/>
    <property type="molecule type" value="Genomic_DNA"/>
</dbReference>
<reference evidence="1 2" key="1">
    <citation type="submission" date="2019-07" db="EMBL/GenBank/DDBJ databases">
        <title>Genome assembly of two rare yeast pathogens: Diutina rugosa and Trichomonascus ciferrii.</title>
        <authorList>
            <person name="Mixao V."/>
            <person name="Saus E."/>
            <person name="Hansen A."/>
            <person name="Lass-Flor C."/>
            <person name="Gabaldon T."/>
        </authorList>
    </citation>
    <scope>NUCLEOTIDE SEQUENCE [LARGE SCALE GENOMIC DNA]</scope>
    <source>
        <strain evidence="1 2">CBS 613</strain>
    </source>
</reference>
<evidence type="ECO:0000313" key="1">
    <source>
        <dbReference type="EMBL" id="KAA8899355.1"/>
    </source>
</evidence>
<keyword evidence="2" id="KW-1185">Reference proteome</keyword>
<gene>
    <name evidence="1" type="ORF">DIURU_004377</name>
</gene>
<dbReference type="RefSeq" id="XP_034010869.1">
    <property type="nucleotide sequence ID" value="XM_034157243.1"/>
</dbReference>
<organism evidence="1 2">
    <name type="scientific">Diutina rugosa</name>
    <name type="common">Yeast</name>
    <name type="synonym">Candida rugosa</name>
    <dbReference type="NCBI Taxonomy" id="5481"/>
    <lineage>
        <taxon>Eukaryota</taxon>
        <taxon>Fungi</taxon>
        <taxon>Dikarya</taxon>
        <taxon>Ascomycota</taxon>
        <taxon>Saccharomycotina</taxon>
        <taxon>Pichiomycetes</taxon>
        <taxon>Debaryomycetaceae</taxon>
        <taxon>Diutina</taxon>
    </lineage>
</organism>
<dbReference type="AlphaFoldDB" id="A0A642UHW7"/>
<sequence length="90" mass="10259">MSETLAANPLLQNLEIEGIPWLDIHKYTEAIVVPPYQSCNRDWWCRSNFHVAVAADYLKQSDAFKYALSHRCPGYFPNPKVKGTAVEFVS</sequence>
<accession>A0A642UHW7</accession>
<dbReference type="GeneID" id="54783028"/>